<proteinExistence type="predicted"/>
<evidence type="ECO:0000313" key="2">
    <source>
        <dbReference type="EMBL" id="AWN06221.1"/>
    </source>
</evidence>
<protein>
    <submittedName>
        <fullName evidence="2">Uncharacterized protein</fullName>
    </submittedName>
</protein>
<organism evidence="2 3">
    <name type="scientific">Erwinia phage phiEaP8</name>
    <dbReference type="NCBI Taxonomy" id="2178928"/>
    <lineage>
        <taxon>Viruses</taxon>
        <taxon>Duplodnaviria</taxon>
        <taxon>Heunggongvirae</taxon>
        <taxon>Uroviricota</taxon>
        <taxon>Caudoviricetes</taxon>
        <taxon>Schitoviridae</taxon>
        <taxon>Erskinevirinae</taxon>
        <taxon>Yonginvirus</taxon>
        <taxon>Yonginvirus EaP8</taxon>
    </lineage>
</organism>
<feature type="region of interest" description="Disordered" evidence="1">
    <location>
        <begin position="103"/>
        <end position="127"/>
    </location>
</feature>
<sequence>MSDDKKMFHFMVAAKIIFGPKIEEGDTAPMHEVQGIEMNAVVLNDNENFPVKMVSRAQQAAHIQFLQRIGEEAAQAVQVHDVVILNLIPLGLMSKAEFEFKEEAAPAEPSEAAKPDLKVVKPNAFDE</sequence>
<dbReference type="GeneID" id="55819085"/>
<evidence type="ECO:0000313" key="3">
    <source>
        <dbReference type="Proteomes" id="UP000267934"/>
    </source>
</evidence>
<dbReference type="KEGG" id="vg:55819085"/>
<name>A0A3G1QTN3_9CAUD</name>
<dbReference type="Proteomes" id="UP000267934">
    <property type="component" value="Segment"/>
</dbReference>
<accession>A0A3G1QTN3</accession>
<evidence type="ECO:0000256" key="1">
    <source>
        <dbReference type="SAM" id="MobiDB-lite"/>
    </source>
</evidence>
<dbReference type="RefSeq" id="YP_009889585.1">
    <property type="nucleotide sequence ID" value="NC_049510.1"/>
</dbReference>
<reference evidence="2 3" key="1">
    <citation type="journal article" date="2018" name="Plant Pathol. J.">
        <title>Characterization of the Lytic Bacteriophage phiEaP-8 Effective against Both Erwinia amylovora and Erwinia pyrifoliae Causing Severe Diseases in Apple and Pear.</title>
        <authorList>
            <person name="Park J."/>
            <person name="Lee G.M."/>
            <person name="Kim D."/>
            <person name="Park D.H."/>
            <person name="Oh C.S."/>
        </authorList>
    </citation>
    <scope>NUCLEOTIDE SEQUENCE [LARGE SCALE GENOMIC DNA]</scope>
</reference>
<keyword evidence="3" id="KW-1185">Reference proteome</keyword>
<dbReference type="EMBL" id="MH160392">
    <property type="protein sequence ID" value="AWN06221.1"/>
    <property type="molecule type" value="Genomic_DNA"/>
</dbReference>